<proteinExistence type="predicted"/>
<name>A0A6B0U9Y3_IXORI</name>
<organism evidence="2">
    <name type="scientific">Ixodes ricinus</name>
    <name type="common">Common tick</name>
    <name type="synonym">Acarus ricinus</name>
    <dbReference type="NCBI Taxonomy" id="34613"/>
    <lineage>
        <taxon>Eukaryota</taxon>
        <taxon>Metazoa</taxon>
        <taxon>Ecdysozoa</taxon>
        <taxon>Arthropoda</taxon>
        <taxon>Chelicerata</taxon>
        <taxon>Arachnida</taxon>
        <taxon>Acari</taxon>
        <taxon>Parasitiformes</taxon>
        <taxon>Ixodida</taxon>
        <taxon>Ixodoidea</taxon>
        <taxon>Ixodidae</taxon>
        <taxon>Ixodinae</taxon>
        <taxon>Ixodes</taxon>
    </lineage>
</organism>
<dbReference type="EMBL" id="GIFC01002843">
    <property type="protein sequence ID" value="MXU84926.1"/>
    <property type="molecule type" value="Transcribed_RNA"/>
</dbReference>
<accession>A0A6B0U9Y3</accession>
<dbReference type="AlphaFoldDB" id="A0A6B0U9Y3"/>
<evidence type="ECO:0000313" key="2">
    <source>
        <dbReference type="EMBL" id="MXU84926.1"/>
    </source>
</evidence>
<evidence type="ECO:0000256" key="1">
    <source>
        <dbReference type="SAM" id="MobiDB-lite"/>
    </source>
</evidence>
<sequence>MGEGASVDGSVPGGKHMQRMPGESSSSTRCTCCTYLGMVLKRLMSRRLFESWYEHRKPRPLLFLLVSSSRRTLCSGLLLDFVA</sequence>
<protein>
    <submittedName>
        <fullName evidence="2">Uncharacterized protein</fullName>
    </submittedName>
</protein>
<feature type="region of interest" description="Disordered" evidence="1">
    <location>
        <begin position="1"/>
        <end position="28"/>
    </location>
</feature>
<reference evidence="2" key="1">
    <citation type="submission" date="2019-12" db="EMBL/GenBank/DDBJ databases">
        <title>An insight into the sialome of adult female Ixodes ricinus ticks feeding for 6 days.</title>
        <authorList>
            <person name="Perner J."/>
            <person name="Ribeiro J.M.C."/>
        </authorList>
    </citation>
    <scope>NUCLEOTIDE SEQUENCE</scope>
    <source>
        <strain evidence="2">Semi-engorged</strain>
        <tissue evidence="2">Salivary glands</tissue>
    </source>
</reference>